<evidence type="ECO:0000256" key="1">
    <source>
        <dbReference type="ARBA" id="ARBA00010529"/>
    </source>
</evidence>
<gene>
    <name evidence="5" type="ORF">ABCS64_00125</name>
    <name evidence="6" type="ORF">ABCS64_02120</name>
    <name evidence="7" type="ORF">ABCS64_12500</name>
</gene>
<comment type="similarity">
    <text evidence="1 4">Belongs to the bacterial histone-like protein family.</text>
</comment>
<keyword evidence="2" id="KW-0226">DNA condensation</keyword>
<evidence type="ECO:0000313" key="5">
    <source>
        <dbReference type="EMBL" id="MFA9948745.1"/>
    </source>
</evidence>
<organism evidence="5 8">
    <name type="scientific">Dentiradicibacter hellwigii</name>
    <dbReference type="NCBI Taxonomy" id="3149053"/>
    <lineage>
        <taxon>Bacteria</taxon>
        <taxon>Pseudomonadati</taxon>
        <taxon>Pseudomonadota</taxon>
        <taxon>Betaproteobacteria</taxon>
        <taxon>Rhodocyclales</taxon>
        <taxon>Rhodocyclaceae</taxon>
        <taxon>Dentiradicibacter</taxon>
    </lineage>
</organism>
<sequence>MKNEKHLKLTQNDFISAVAEMSSTSKVTAKQVINAASYVISQSLREGCEVPFSGLGKFSVRERAARTGRNPATGETMTIPAKKQPKFTPSATLKAMVAGQEEDQ</sequence>
<dbReference type="EMBL" id="JBEUWX010000001">
    <property type="protein sequence ID" value="MFA9949135.1"/>
    <property type="molecule type" value="Genomic_DNA"/>
</dbReference>
<dbReference type="PANTHER" id="PTHR33175">
    <property type="entry name" value="DNA-BINDING PROTEIN HU"/>
    <property type="match status" value="1"/>
</dbReference>
<dbReference type="EMBL" id="JBEUWX010000003">
    <property type="protein sequence ID" value="MFA9951133.1"/>
    <property type="molecule type" value="Genomic_DNA"/>
</dbReference>
<evidence type="ECO:0000256" key="4">
    <source>
        <dbReference type="RuleBase" id="RU003939"/>
    </source>
</evidence>
<dbReference type="SUPFAM" id="SSF47729">
    <property type="entry name" value="IHF-like DNA-binding proteins"/>
    <property type="match status" value="1"/>
</dbReference>
<dbReference type="EMBL" id="JBEUWX010000001">
    <property type="protein sequence ID" value="MFA9948745.1"/>
    <property type="molecule type" value="Genomic_DNA"/>
</dbReference>
<dbReference type="RefSeq" id="WP_418889919.1">
    <property type="nucleotide sequence ID" value="NZ_JBEUWX010000001.1"/>
</dbReference>
<reference evidence="8" key="1">
    <citation type="submission" date="2024-06" db="EMBL/GenBank/DDBJ databases">
        <title>Radixoralia hellwigii gen. nov., sp nov., isolated from a root canal in the human oral cavity.</title>
        <authorList>
            <person name="Bartsch S."/>
            <person name="Wittmer A."/>
            <person name="Schulz A.-K."/>
            <person name="Neumann-Schaal M."/>
            <person name="Wolf J."/>
            <person name="Gronow S."/>
            <person name="Tennert C."/>
            <person name="Haecker G."/>
            <person name="Cieplik F."/>
            <person name="Al-Ahmad A."/>
        </authorList>
    </citation>
    <scope>NUCLEOTIDE SEQUENCE [LARGE SCALE GENOMIC DNA]</scope>
    <source>
        <strain evidence="8">Wk13</strain>
    </source>
</reference>
<dbReference type="Proteomes" id="UP001574673">
    <property type="component" value="Unassembled WGS sequence"/>
</dbReference>
<name>A0ABV4UAA4_9RHOO</name>
<dbReference type="SMART" id="SM00411">
    <property type="entry name" value="BHL"/>
    <property type="match status" value="1"/>
</dbReference>
<dbReference type="Pfam" id="PF00216">
    <property type="entry name" value="Bac_DNA_binding"/>
    <property type="match status" value="1"/>
</dbReference>
<dbReference type="InterPro" id="IPR010992">
    <property type="entry name" value="IHF-like_DNA-bd_dom_sf"/>
</dbReference>
<dbReference type="GO" id="GO:0003677">
    <property type="term" value="F:DNA binding"/>
    <property type="evidence" value="ECO:0007669"/>
    <property type="project" value="UniProtKB-KW"/>
</dbReference>
<protein>
    <submittedName>
        <fullName evidence="5">HU family DNA-binding protein</fullName>
    </submittedName>
</protein>
<keyword evidence="3 5" id="KW-0238">DNA-binding</keyword>
<dbReference type="PRINTS" id="PR01727">
    <property type="entry name" value="DNABINDINGHU"/>
</dbReference>
<evidence type="ECO:0000256" key="3">
    <source>
        <dbReference type="ARBA" id="ARBA00023125"/>
    </source>
</evidence>
<evidence type="ECO:0000313" key="7">
    <source>
        <dbReference type="EMBL" id="MFA9951133.1"/>
    </source>
</evidence>
<evidence type="ECO:0000313" key="8">
    <source>
        <dbReference type="Proteomes" id="UP001574673"/>
    </source>
</evidence>
<evidence type="ECO:0000313" key="6">
    <source>
        <dbReference type="EMBL" id="MFA9949135.1"/>
    </source>
</evidence>
<dbReference type="CDD" id="cd13831">
    <property type="entry name" value="HU"/>
    <property type="match status" value="1"/>
</dbReference>
<accession>A0ABV4UAA4</accession>
<reference evidence="5" key="2">
    <citation type="journal article" date="2025" name="Int. J. Syst. Evol. Microbiol.">
        <title>Dentiradicibacter hellwigii gen. nov., sp. nov., isolated from a secondary infected root canal in the human oral cavity.</title>
        <authorList>
            <person name="Bartsch S."/>
            <person name="Wittmer A."/>
            <person name="Weber A.K."/>
            <person name="Neumann-Schaal M."/>
            <person name="Wolf J."/>
            <person name="Gronow S."/>
            <person name="Turnbull J.D."/>
            <person name="Tennert C."/>
            <person name="Hacker G."/>
            <person name="Cieplik F."/>
            <person name="Al-Ahmad A."/>
        </authorList>
    </citation>
    <scope>NUCLEOTIDE SEQUENCE</scope>
    <source>
        <strain evidence="5">Wk13</strain>
    </source>
</reference>
<keyword evidence="8" id="KW-1185">Reference proteome</keyword>
<proteinExistence type="inferred from homology"/>
<comment type="caution">
    <text evidence="5">The sequence shown here is derived from an EMBL/GenBank/DDBJ whole genome shotgun (WGS) entry which is preliminary data.</text>
</comment>
<evidence type="ECO:0000256" key="2">
    <source>
        <dbReference type="ARBA" id="ARBA00023067"/>
    </source>
</evidence>
<dbReference type="PANTHER" id="PTHR33175:SF3">
    <property type="entry name" value="DNA-BINDING PROTEIN HU-BETA"/>
    <property type="match status" value="1"/>
</dbReference>
<dbReference type="InterPro" id="IPR000119">
    <property type="entry name" value="Hist_DNA-bd"/>
</dbReference>
<dbReference type="Gene3D" id="4.10.520.10">
    <property type="entry name" value="IHF-like DNA-binding proteins"/>
    <property type="match status" value="1"/>
</dbReference>